<accession>A0A9P4I4V5</accession>
<dbReference type="EMBL" id="ML978139">
    <property type="protein sequence ID" value="KAF2093202.1"/>
    <property type="molecule type" value="Genomic_DNA"/>
</dbReference>
<dbReference type="Pfam" id="PF13091">
    <property type="entry name" value="PLDc_2"/>
    <property type="match status" value="2"/>
</dbReference>
<evidence type="ECO:0000313" key="2">
    <source>
        <dbReference type="EMBL" id="KAF2093202.1"/>
    </source>
</evidence>
<dbReference type="InterPro" id="IPR025202">
    <property type="entry name" value="PLD-like_dom"/>
</dbReference>
<dbReference type="Proteomes" id="UP000799772">
    <property type="component" value="Unassembled WGS sequence"/>
</dbReference>
<comment type="caution">
    <text evidence="2">The sequence shown here is derived from an EMBL/GenBank/DDBJ whole genome shotgun (WGS) entry which is preliminary data.</text>
</comment>
<dbReference type="GO" id="GO:0030572">
    <property type="term" value="F:phosphatidyltransferase activity"/>
    <property type="evidence" value="ECO:0007669"/>
    <property type="project" value="UniProtKB-ARBA"/>
</dbReference>
<proteinExistence type="predicted"/>
<evidence type="ECO:0000313" key="3">
    <source>
        <dbReference type="Proteomes" id="UP000799772"/>
    </source>
</evidence>
<gene>
    <name evidence="2" type="ORF">NA57DRAFT_81540</name>
</gene>
<reference evidence="2" key="1">
    <citation type="journal article" date="2020" name="Stud. Mycol.">
        <title>101 Dothideomycetes genomes: a test case for predicting lifestyles and emergence of pathogens.</title>
        <authorList>
            <person name="Haridas S."/>
            <person name="Albert R."/>
            <person name="Binder M."/>
            <person name="Bloem J."/>
            <person name="Labutti K."/>
            <person name="Salamov A."/>
            <person name="Andreopoulos B."/>
            <person name="Baker S."/>
            <person name="Barry K."/>
            <person name="Bills G."/>
            <person name="Bluhm B."/>
            <person name="Cannon C."/>
            <person name="Castanera R."/>
            <person name="Culley D."/>
            <person name="Daum C."/>
            <person name="Ezra D."/>
            <person name="Gonzalez J."/>
            <person name="Henrissat B."/>
            <person name="Kuo A."/>
            <person name="Liang C."/>
            <person name="Lipzen A."/>
            <person name="Lutzoni F."/>
            <person name="Magnuson J."/>
            <person name="Mondo S."/>
            <person name="Nolan M."/>
            <person name="Ohm R."/>
            <person name="Pangilinan J."/>
            <person name="Park H.-J."/>
            <person name="Ramirez L."/>
            <person name="Alfaro M."/>
            <person name="Sun H."/>
            <person name="Tritt A."/>
            <person name="Yoshinaga Y."/>
            <person name="Zwiers L.-H."/>
            <person name="Turgeon B."/>
            <person name="Goodwin S."/>
            <person name="Spatafora J."/>
            <person name="Crous P."/>
            <person name="Grigoriev I."/>
        </authorList>
    </citation>
    <scope>NUCLEOTIDE SEQUENCE</scope>
    <source>
        <strain evidence="2">CBS 133067</strain>
    </source>
</reference>
<dbReference type="AlphaFoldDB" id="A0A9P4I4V5"/>
<organism evidence="2 3">
    <name type="scientific">Rhizodiscina lignyota</name>
    <dbReference type="NCBI Taxonomy" id="1504668"/>
    <lineage>
        <taxon>Eukaryota</taxon>
        <taxon>Fungi</taxon>
        <taxon>Dikarya</taxon>
        <taxon>Ascomycota</taxon>
        <taxon>Pezizomycotina</taxon>
        <taxon>Dothideomycetes</taxon>
        <taxon>Pleosporomycetidae</taxon>
        <taxon>Aulographales</taxon>
        <taxon>Rhizodiscinaceae</taxon>
        <taxon>Rhizodiscina</taxon>
    </lineage>
</organism>
<feature type="domain" description="PLD phosphodiesterase" evidence="1">
    <location>
        <begin position="521"/>
        <end position="548"/>
    </location>
</feature>
<dbReference type="PANTHER" id="PTHR21248">
    <property type="entry name" value="CARDIOLIPIN SYNTHASE"/>
    <property type="match status" value="1"/>
</dbReference>
<dbReference type="PROSITE" id="PS50035">
    <property type="entry name" value="PLD"/>
    <property type="match status" value="2"/>
</dbReference>
<dbReference type="PANTHER" id="PTHR21248:SF22">
    <property type="entry name" value="PHOSPHOLIPASE D"/>
    <property type="match status" value="1"/>
</dbReference>
<sequence length="629" mass="70288">MATRISDKLYDLCRGDSSVLGELSKDPSLTPEKAIHALFGHNKPKLLDQQPPKERTPASEEDLERAYQCGRFGDTRPSELFLRIYHDALTTLEHDLFMGCVSPPLMGSSGVVPLTIIGDLHDICRHMSNLIARAEKEVCLATNFWMKSRASTLITDALKELSKRAGERGERAVVKIIYDRGNLKQFVDPHQAVPESAYTGKSVELPSKEEIPNIDLQVVNYHRPMLGTFHSKFMIVDRAYGIVSSNNIQDNDNLEMMVHVEGPIVDSLYDTFILSWHSPLEPTLPCLSPSTKLKTLPTFEQESFKNLFDENGILKEEHAASIQLPEHLQGDPHYDPDIASEVTRVRSTMQPRDGETVSDVVARHLNQTTGQDRKPTAPPCDPSDTFMPILPHAPHKPFPIALVNRKPWGAPNHNCCFTPQSEAWLSAIRYAKSEIFMQTPDLNAEPLLPEILDAARRGVKVTYYVCLGYNDAGELLPHQGGHNEMVAAKLYEKLDDEHKQYLNVHYYVGKDQDRPIHNKFKARSCHIKIMVIDGHVGIAGNGNLDTQSFYHSQEVNIMIDSPTICAAWLEGIRRNENTHLYGKGSQEDGVWRDENGNEADGAIGKDPGHFAWAKGVVGAIQRVRGAGGF</sequence>
<dbReference type="OrthoDB" id="9997422at2759"/>
<dbReference type="SMART" id="SM00155">
    <property type="entry name" value="PLDc"/>
    <property type="match status" value="2"/>
</dbReference>
<dbReference type="InterPro" id="IPR001736">
    <property type="entry name" value="PLipase_D/transphosphatidylase"/>
</dbReference>
<dbReference type="CDD" id="cd00138">
    <property type="entry name" value="PLDc_SF"/>
    <property type="match status" value="2"/>
</dbReference>
<feature type="domain" description="PLD phosphodiesterase" evidence="1">
    <location>
        <begin position="225"/>
        <end position="252"/>
    </location>
</feature>
<dbReference type="SUPFAM" id="SSF56024">
    <property type="entry name" value="Phospholipase D/nuclease"/>
    <property type="match status" value="2"/>
</dbReference>
<protein>
    <submittedName>
        <fullName evidence="2">Phospholipase D/nuclease</fullName>
    </submittedName>
</protein>
<keyword evidence="3" id="KW-1185">Reference proteome</keyword>
<dbReference type="Gene3D" id="3.30.870.10">
    <property type="entry name" value="Endonuclease Chain A"/>
    <property type="match status" value="2"/>
</dbReference>
<name>A0A9P4I4V5_9PEZI</name>
<evidence type="ECO:0000259" key="1">
    <source>
        <dbReference type="PROSITE" id="PS50035"/>
    </source>
</evidence>
<dbReference type="GO" id="GO:0032049">
    <property type="term" value="P:cardiolipin biosynthetic process"/>
    <property type="evidence" value="ECO:0007669"/>
    <property type="project" value="UniProtKB-ARBA"/>
</dbReference>